<evidence type="ECO:0000256" key="16">
    <source>
        <dbReference type="PIRNR" id="PIRNR004682"/>
    </source>
</evidence>
<proteinExistence type="inferred from homology"/>
<feature type="binding site" evidence="19">
    <location>
        <position position="89"/>
    </location>
    <ligand>
        <name>Zn(2+)</name>
        <dbReference type="ChEBI" id="CHEBI:29105"/>
    </ligand>
</feature>
<dbReference type="InterPro" id="IPR006549">
    <property type="entry name" value="HAD-SF_hydro_IIIA"/>
</dbReference>
<dbReference type="GO" id="GO:0034200">
    <property type="term" value="F:D-glycero-beta-D-manno-heptose 1,7-bisphosphate 7-phosphatase activity"/>
    <property type="evidence" value="ECO:0007669"/>
    <property type="project" value="UniProtKB-EC"/>
</dbReference>
<dbReference type="NCBIfam" id="TIGR01656">
    <property type="entry name" value="Histidinol-ppas"/>
    <property type="match status" value="1"/>
</dbReference>
<keyword evidence="7 16" id="KW-0963">Cytoplasm</keyword>
<feature type="active site" description="Nucleophile" evidence="17">
    <location>
        <position position="7"/>
    </location>
</feature>
<dbReference type="EMBL" id="CP024847">
    <property type="protein sequence ID" value="AUR51036.1"/>
    <property type="molecule type" value="Genomic_DNA"/>
</dbReference>
<dbReference type="PANTHER" id="PTHR42891">
    <property type="entry name" value="D-GLYCERO-BETA-D-MANNO-HEPTOSE-1,7-BISPHOSPHATE 7-PHOSPHATASE"/>
    <property type="match status" value="1"/>
</dbReference>
<evidence type="ECO:0000256" key="11">
    <source>
        <dbReference type="ARBA" id="ARBA00022842"/>
    </source>
</evidence>
<comment type="catalytic activity">
    <reaction evidence="1">
        <text>D-glycero-beta-D-manno-heptose 1,7-bisphosphate + H2O = D-glycero-beta-D-manno-heptose 1-phosphate + phosphate</text>
        <dbReference type="Rhea" id="RHEA:28518"/>
        <dbReference type="ChEBI" id="CHEBI:15377"/>
        <dbReference type="ChEBI" id="CHEBI:43474"/>
        <dbReference type="ChEBI" id="CHEBI:60208"/>
        <dbReference type="ChEBI" id="CHEBI:61593"/>
        <dbReference type="EC" id="3.1.3.82"/>
    </reaction>
</comment>
<evidence type="ECO:0000256" key="18">
    <source>
        <dbReference type="PIRSR" id="PIRSR004682-3"/>
    </source>
</evidence>
<dbReference type="RefSeq" id="WP_102950336.1">
    <property type="nucleotide sequence ID" value="NZ_CP024847.1"/>
</dbReference>
<dbReference type="InterPro" id="IPR036412">
    <property type="entry name" value="HAD-like_sf"/>
</dbReference>
<feature type="site" description="Stabilizes the phosphoryl group" evidence="18">
    <location>
        <position position="101"/>
    </location>
</feature>
<evidence type="ECO:0000256" key="10">
    <source>
        <dbReference type="ARBA" id="ARBA00022833"/>
    </source>
</evidence>
<name>A0A2I7N3K1_9NEIS</name>
<evidence type="ECO:0000256" key="13">
    <source>
        <dbReference type="ARBA" id="ARBA00057015"/>
    </source>
</evidence>
<feature type="binding site" evidence="19">
    <location>
        <position position="127"/>
    </location>
    <ligand>
        <name>Mg(2+)</name>
        <dbReference type="ChEBI" id="CHEBI:18420"/>
    </ligand>
</feature>
<evidence type="ECO:0000256" key="7">
    <source>
        <dbReference type="ARBA" id="ARBA00022490"/>
    </source>
</evidence>
<evidence type="ECO:0000256" key="1">
    <source>
        <dbReference type="ARBA" id="ARBA00001226"/>
    </source>
</evidence>
<dbReference type="CDD" id="cd07503">
    <property type="entry name" value="HAD_HisB-N"/>
    <property type="match status" value="1"/>
</dbReference>
<dbReference type="AlphaFoldDB" id="A0A2I7N3K1"/>
<evidence type="ECO:0000256" key="9">
    <source>
        <dbReference type="ARBA" id="ARBA00022801"/>
    </source>
</evidence>
<dbReference type="FunFam" id="3.40.50.1000:FF:000168">
    <property type="entry name" value="D,D-heptose 1,7-bisphosphate phosphatase"/>
    <property type="match status" value="1"/>
</dbReference>
<dbReference type="Pfam" id="PF00702">
    <property type="entry name" value="Hydrolase"/>
    <property type="match status" value="1"/>
</dbReference>
<keyword evidence="21" id="KW-1185">Reference proteome</keyword>
<feature type="site" description="Stabilizes the phosphoryl group" evidence="18">
    <location>
        <position position="50"/>
    </location>
</feature>
<evidence type="ECO:0000313" key="20">
    <source>
        <dbReference type="EMBL" id="AUR51036.1"/>
    </source>
</evidence>
<keyword evidence="10 19" id="KW-0862">Zinc</keyword>
<accession>A0A2I7N3K1</accession>
<dbReference type="NCBIfam" id="TIGR01662">
    <property type="entry name" value="HAD-SF-IIIA"/>
    <property type="match status" value="1"/>
</dbReference>
<feature type="binding site" evidence="19">
    <location>
        <position position="9"/>
    </location>
    <ligand>
        <name>Mg(2+)</name>
        <dbReference type="ChEBI" id="CHEBI:18420"/>
    </ligand>
</feature>
<comment type="similarity">
    <text evidence="15 16">Belongs to the gmhB family.</text>
</comment>
<dbReference type="Gene3D" id="3.40.50.1000">
    <property type="entry name" value="HAD superfamily/HAD-like"/>
    <property type="match status" value="1"/>
</dbReference>
<dbReference type="OrthoDB" id="9781367at2"/>
<evidence type="ECO:0000256" key="3">
    <source>
        <dbReference type="ARBA" id="ARBA00001947"/>
    </source>
</evidence>
<feature type="binding site" evidence="19">
    <location>
        <position position="97"/>
    </location>
    <ligand>
        <name>Zn(2+)</name>
        <dbReference type="ChEBI" id="CHEBI:29105"/>
    </ligand>
</feature>
<evidence type="ECO:0000256" key="17">
    <source>
        <dbReference type="PIRSR" id="PIRSR004682-1"/>
    </source>
</evidence>
<dbReference type="SUPFAM" id="SSF56784">
    <property type="entry name" value="HAD-like"/>
    <property type="match status" value="1"/>
</dbReference>
<sequence>MKLIFLDRDGVINHDSEAYIKNVDEFELLPGSIEAIANLSQAGFNVIVCTNQSGVGRGLFSMEELNEIHIKLHQLVDQAGGSISAIIFCPHVPEDNCNCRKPKPGMILDICERFNVDNISNIMMIGDSIRDLEAISNAGGIPLLVKTGNGKKTLMKEKLPLGTLVFENLLEASEYIIEKEQRENAEE</sequence>
<feature type="binding site" evidence="19">
    <location>
        <position position="7"/>
    </location>
    <ligand>
        <name>Mg(2+)</name>
        <dbReference type="ChEBI" id="CHEBI:18420"/>
    </ligand>
</feature>
<comment type="pathway">
    <text evidence="14">Bacterial outer membrane biogenesis; LOS core biosynthesis.</text>
</comment>
<keyword evidence="9 16" id="KW-0378">Hydrolase</keyword>
<dbReference type="Proteomes" id="UP000236655">
    <property type="component" value="Chromosome"/>
</dbReference>
<evidence type="ECO:0000256" key="12">
    <source>
        <dbReference type="ARBA" id="ARBA00023277"/>
    </source>
</evidence>
<evidence type="ECO:0000313" key="21">
    <source>
        <dbReference type="Proteomes" id="UP000236655"/>
    </source>
</evidence>
<keyword evidence="12 16" id="KW-0119">Carbohydrate metabolism</keyword>
<comment type="subunit">
    <text evidence="6">Monomer.</text>
</comment>
<dbReference type="GO" id="GO:0005975">
    <property type="term" value="P:carbohydrate metabolic process"/>
    <property type="evidence" value="ECO:0007669"/>
    <property type="project" value="InterPro"/>
</dbReference>
<evidence type="ECO:0000256" key="6">
    <source>
        <dbReference type="ARBA" id="ARBA00011245"/>
    </source>
</evidence>
<dbReference type="InterPro" id="IPR004446">
    <property type="entry name" value="Heptose_bisP_phosphatase"/>
</dbReference>
<dbReference type="KEGG" id="nba:CUN60_01520"/>
<comment type="function">
    <text evidence="13">Converts the D-glycero-beta-D-manno-heptose 1,7-bisphosphate intermediate into D-glycero-beta-D-manno-heptose 1-phosphate by removing the phosphate group at the C-7 position.</text>
</comment>
<keyword evidence="8 19" id="KW-0479">Metal-binding</keyword>
<evidence type="ECO:0000256" key="2">
    <source>
        <dbReference type="ARBA" id="ARBA00001946"/>
    </source>
</evidence>
<reference evidence="21" key="1">
    <citation type="submission" date="2017-11" db="EMBL/GenBank/DDBJ databases">
        <authorList>
            <person name="Chan K.G."/>
            <person name="Lee L.S."/>
        </authorList>
    </citation>
    <scope>NUCLEOTIDE SEQUENCE [LARGE SCALE GENOMIC DNA]</scope>
    <source>
        <strain evidence="21">DSM 100970</strain>
    </source>
</reference>
<dbReference type="NCBIfam" id="NF006506">
    <property type="entry name" value="PRK08942.1"/>
    <property type="match status" value="1"/>
</dbReference>
<evidence type="ECO:0000256" key="5">
    <source>
        <dbReference type="ARBA" id="ARBA00004708"/>
    </source>
</evidence>
<dbReference type="InterPro" id="IPR006543">
    <property type="entry name" value="Histidinol-phos"/>
</dbReference>
<protein>
    <recommendedName>
        <fullName evidence="16">D,D-heptose 1,7-bisphosphate phosphatase</fullName>
        <ecNumber evidence="16">3.1.3.-</ecNumber>
    </recommendedName>
</protein>
<evidence type="ECO:0000256" key="4">
    <source>
        <dbReference type="ARBA" id="ARBA00004496"/>
    </source>
</evidence>
<dbReference type="PIRSF" id="PIRSF004682">
    <property type="entry name" value="GmhB"/>
    <property type="match status" value="1"/>
</dbReference>
<dbReference type="PANTHER" id="PTHR42891:SF1">
    <property type="entry name" value="D-GLYCERO-BETA-D-MANNO-HEPTOSE-1,7-BISPHOSPHATE 7-PHOSPHATASE"/>
    <property type="match status" value="1"/>
</dbReference>
<evidence type="ECO:0000256" key="15">
    <source>
        <dbReference type="ARBA" id="ARBA00061616"/>
    </source>
</evidence>
<dbReference type="GO" id="GO:0046872">
    <property type="term" value="F:metal ion binding"/>
    <property type="evidence" value="ECO:0007669"/>
    <property type="project" value="UniProtKB-KW"/>
</dbReference>
<organism evidence="20 21">
    <name type="scientific">Aquella oligotrophica</name>
    <dbReference type="NCBI Taxonomy" id="2067065"/>
    <lineage>
        <taxon>Bacteria</taxon>
        <taxon>Pseudomonadati</taxon>
        <taxon>Pseudomonadota</taxon>
        <taxon>Betaproteobacteria</taxon>
        <taxon>Neisseriales</taxon>
        <taxon>Neisseriaceae</taxon>
        <taxon>Aquella</taxon>
    </lineage>
</organism>
<dbReference type="InterPro" id="IPR023214">
    <property type="entry name" value="HAD_sf"/>
</dbReference>
<evidence type="ECO:0000256" key="14">
    <source>
        <dbReference type="ARBA" id="ARBA00060705"/>
    </source>
</evidence>
<dbReference type="EC" id="3.1.3.-" evidence="16"/>
<evidence type="ECO:0000256" key="19">
    <source>
        <dbReference type="PIRSR" id="PIRSR004682-4"/>
    </source>
</evidence>
<feature type="binding site" evidence="19">
    <location>
        <position position="99"/>
    </location>
    <ligand>
        <name>Zn(2+)</name>
        <dbReference type="ChEBI" id="CHEBI:29105"/>
    </ligand>
</feature>
<dbReference type="GO" id="GO:0005737">
    <property type="term" value="C:cytoplasm"/>
    <property type="evidence" value="ECO:0007669"/>
    <property type="project" value="UniProtKB-SubCell"/>
</dbReference>
<comment type="cofactor">
    <cofactor evidence="2 19">
        <name>Mg(2+)</name>
        <dbReference type="ChEBI" id="CHEBI:18420"/>
    </cofactor>
</comment>
<feature type="site" description="Contributes to substrate recognition" evidence="18">
    <location>
        <position position="100"/>
    </location>
</feature>
<comment type="pathway">
    <text evidence="5">Nucleotide-sugar biosynthesis; ADP-L-glycero-beta-D-manno-heptose biosynthesis; ADP-L-glycero-beta-D-manno-heptose from D-glycero-beta-D-manno-heptose 7-phosphate: step 2/4.</text>
</comment>
<comment type="subcellular location">
    <subcellularLocation>
        <location evidence="4 16">Cytoplasm</location>
    </subcellularLocation>
</comment>
<comment type="cofactor">
    <cofactor evidence="3 19">
        <name>Zn(2+)</name>
        <dbReference type="ChEBI" id="CHEBI:29105"/>
    </cofactor>
</comment>
<feature type="binding site" evidence="19">
    <location>
        <position position="91"/>
    </location>
    <ligand>
        <name>Zn(2+)</name>
        <dbReference type="ChEBI" id="CHEBI:29105"/>
    </ligand>
</feature>
<gene>
    <name evidence="20" type="ORF">CUN60_01520</name>
</gene>
<feature type="active site" description="Proton donor" evidence="17">
    <location>
        <position position="9"/>
    </location>
</feature>
<keyword evidence="11 19" id="KW-0460">Magnesium</keyword>
<evidence type="ECO:0000256" key="8">
    <source>
        <dbReference type="ARBA" id="ARBA00022723"/>
    </source>
</evidence>